<feature type="compositionally biased region" description="Basic and acidic residues" evidence="1">
    <location>
        <begin position="200"/>
        <end position="235"/>
    </location>
</feature>
<feature type="compositionally biased region" description="Basic and acidic residues" evidence="1">
    <location>
        <begin position="121"/>
        <end position="134"/>
    </location>
</feature>
<evidence type="ECO:0000313" key="3">
    <source>
        <dbReference type="EMBL" id="JAA93622.1"/>
    </source>
</evidence>
<feature type="signal peptide" evidence="2">
    <location>
        <begin position="1"/>
        <end position="30"/>
    </location>
</feature>
<feature type="chain" id="PRO_5004574743" evidence="2">
    <location>
        <begin position="31"/>
        <end position="635"/>
    </location>
</feature>
<feature type="compositionally biased region" description="Basic and acidic residues" evidence="1">
    <location>
        <begin position="376"/>
        <end position="386"/>
    </location>
</feature>
<dbReference type="AlphaFoldDB" id="T1E2I5"/>
<feature type="compositionally biased region" description="Acidic residues" evidence="1">
    <location>
        <begin position="170"/>
        <end position="188"/>
    </location>
</feature>
<proteinExistence type="evidence at transcript level"/>
<evidence type="ECO:0000256" key="1">
    <source>
        <dbReference type="SAM" id="MobiDB-lite"/>
    </source>
</evidence>
<feature type="region of interest" description="Disordered" evidence="1">
    <location>
        <begin position="47"/>
        <end position="386"/>
    </location>
</feature>
<keyword evidence="2" id="KW-0732">Signal</keyword>
<feature type="compositionally biased region" description="Basic and acidic residues" evidence="1">
    <location>
        <begin position="141"/>
        <end position="161"/>
    </location>
</feature>
<name>T1E2I5_9DIPT</name>
<evidence type="ECO:0000256" key="2">
    <source>
        <dbReference type="SAM" id="SignalP"/>
    </source>
</evidence>
<dbReference type="SUPFAM" id="SSF58113">
    <property type="entry name" value="Apolipoprotein A-I"/>
    <property type="match status" value="1"/>
</dbReference>
<feature type="compositionally biased region" description="Polar residues" evidence="1">
    <location>
        <begin position="53"/>
        <end position="65"/>
    </location>
</feature>
<reference evidence="3" key="1">
    <citation type="journal article" date="2013" name="BMC Genomics">
        <title>A deep insight into the sialotranscriptome of the mosquito, Psorophora albipes.</title>
        <authorList>
            <person name="Chagas A.C."/>
            <person name="Calvo E."/>
            <person name="Rios-Velasquez C.M."/>
            <person name="Pessoa F.A."/>
            <person name="Medeiros J.F."/>
            <person name="Ribeiro J.M."/>
        </authorList>
    </citation>
    <scope>NUCLEOTIDE SEQUENCE</scope>
</reference>
<feature type="compositionally biased region" description="Basic and acidic residues" evidence="1">
    <location>
        <begin position="94"/>
        <end position="111"/>
    </location>
</feature>
<feature type="compositionally biased region" description="Acidic residues" evidence="1">
    <location>
        <begin position="66"/>
        <end position="75"/>
    </location>
</feature>
<organism evidence="3">
    <name type="scientific">Psorophora albipes</name>
    <dbReference type="NCBI Taxonomy" id="869069"/>
    <lineage>
        <taxon>Eukaryota</taxon>
        <taxon>Metazoa</taxon>
        <taxon>Ecdysozoa</taxon>
        <taxon>Arthropoda</taxon>
        <taxon>Hexapoda</taxon>
        <taxon>Insecta</taxon>
        <taxon>Pterygota</taxon>
        <taxon>Neoptera</taxon>
        <taxon>Endopterygota</taxon>
        <taxon>Diptera</taxon>
        <taxon>Nematocera</taxon>
        <taxon>Culicoidea</taxon>
        <taxon>Culicidae</taxon>
        <taxon>Culicinae</taxon>
        <taxon>Aedini</taxon>
        <taxon>Psorophora</taxon>
    </lineage>
</organism>
<feature type="compositionally biased region" description="Acidic residues" evidence="1">
    <location>
        <begin position="339"/>
        <end position="357"/>
    </location>
</feature>
<feature type="compositionally biased region" description="Polar residues" evidence="1">
    <location>
        <begin position="77"/>
        <end position="91"/>
    </location>
</feature>
<protein>
    <submittedName>
        <fullName evidence="3">Putative gsg5 type mucin</fullName>
    </submittedName>
</protein>
<feature type="compositionally biased region" description="Acidic residues" evidence="1">
    <location>
        <begin position="263"/>
        <end position="275"/>
    </location>
</feature>
<accession>T1E2I5</accession>
<sequence>MTRTASMKIAVMLSICAMSWWQPQFEPASAMEIRFPGLGKLSLQFHMEPGTGKVSNSDQASTSEGDQTEDSDPNAETEGSQNQTDSPQPITNEPPKENATEQAVPKEETEKPNQTAATEATTKKDEQATTKAENEAATTKAAKEGKEVTTEKPLDKQKQETTEAAQTEAATEEDSENQTDSPEPEEEKAEAKPPAATDGTTKKAKEKEAATTKAAADKKAPTEKPEVTPKAKEEPATTQAANDKEATTEKPPANQKQQVTEASEGEELTEADENENTTPVKAPKSQPATPKPGKQLKPTEATSKKPQNQDKKQPSTTEASDPYEPSESEEELPKHSDESDSDPEDDFDDSDIWDDTVDPPQEFGQEYDLDPNQLQDHADKSDMDDRFAPKLQLPFDLLRDMFYKPNQSDSSEPMPAPRMDSFFDRLKSLLSPAQLMDRLDRIPGQIQAMVDGLRQKRSDGLKSLREKLDSVTEAVGKKFGDRFGKGAAGDENLQKCVEKIQPAFDRYESVLQKGIEPCVDKTQRSMRKHDSQIQRILAASSEALTDVKECASKMGGSFGEMFRSVISFGSCTTNKFKNKIEHLLGPQLEKLTGVIGKHKEDTEAQINEAIQCVEHRLHVPKLEKLQEKILDKINC</sequence>
<dbReference type="EMBL" id="GALA01001230">
    <property type="protein sequence ID" value="JAA93622.1"/>
    <property type="molecule type" value="mRNA"/>
</dbReference>